<dbReference type="AlphaFoldDB" id="A0A1Y2EL00"/>
<dbReference type="OrthoDB" id="43460at2759"/>
<reference evidence="2 3" key="1">
    <citation type="submission" date="2016-07" db="EMBL/GenBank/DDBJ databases">
        <title>Pervasive Adenine N6-methylation of Active Genes in Fungi.</title>
        <authorList>
            <consortium name="DOE Joint Genome Institute"/>
            <person name="Mondo S.J."/>
            <person name="Dannebaum R.O."/>
            <person name="Kuo R.C."/>
            <person name="Labutti K."/>
            <person name="Haridas S."/>
            <person name="Kuo A."/>
            <person name="Salamov A."/>
            <person name="Ahrendt S.R."/>
            <person name="Lipzen A."/>
            <person name="Sullivan W."/>
            <person name="Andreopoulos W.B."/>
            <person name="Clum A."/>
            <person name="Lindquist E."/>
            <person name="Daum C."/>
            <person name="Ramamoorthy G.K."/>
            <person name="Gryganskyi A."/>
            <person name="Culley D."/>
            <person name="Magnuson J.K."/>
            <person name="James T.Y."/>
            <person name="O'Malley M.A."/>
            <person name="Stajich J.E."/>
            <person name="Spatafora J.W."/>
            <person name="Visel A."/>
            <person name="Grigoriev I.V."/>
        </authorList>
    </citation>
    <scope>NUCLEOTIDE SEQUENCE [LARGE SCALE GENOMIC DNA]</scope>
    <source>
        <strain evidence="2 3">CBS 129021</strain>
    </source>
</reference>
<evidence type="ECO:0000313" key="2">
    <source>
        <dbReference type="EMBL" id="ORY71535.1"/>
    </source>
</evidence>
<dbReference type="CDD" id="cd00170">
    <property type="entry name" value="SEC14"/>
    <property type="match status" value="1"/>
</dbReference>
<dbReference type="GO" id="GO:0045717">
    <property type="term" value="P:negative regulation of fatty acid biosynthetic process"/>
    <property type="evidence" value="ECO:0007669"/>
    <property type="project" value="EnsemblFungi"/>
</dbReference>
<proteinExistence type="predicted"/>
<protein>
    <submittedName>
        <fullName evidence="2">CRAL-TRIO domain-containing protein</fullName>
    </submittedName>
</protein>
<dbReference type="GO" id="GO:0046488">
    <property type="term" value="P:phosphatidylinositol metabolic process"/>
    <property type="evidence" value="ECO:0007669"/>
    <property type="project" value="EnsemblFungi"/>
</dbReference>
<dbReference type="Proteomes" id="UP000193689">
    <property type="component" value="Unassembled WGS sequence"/>
</dbReference>
<dbReference type="PANTHER" id="PTHR46590">
    <property type="entry name" value="PHOSPHATIDYLINOSITOL TRANSFER PROTEIN CSR1-RELATED"/>
    <property type="match status" value="1"/>
</dbReference>
<dbReference type="GO" id="GO:0043001">
    <property type="term" value="P:Golgi to plasma membrane protein transport"/>
    <property type="evidence" value="ECO:0007669"/>
    <property type="project" value="EnsemblFungi"/>
</dbReference>
<dbReference type="GO" id="GO:2001247">
    <property type="term" value="P:positive regulation of phosphatidylcholine biosynthetic process"/>
    <property type="evidence" value="ECO:0007669"/>
    <property type="project" value="EnsemblFungi"/>
</dbReference>
<dbReference type="GO" id="GO:0005829">
    <property type="term" value="C:cytosol"/>
    <property type="evidence" value="ECO:0007669"/>
    <property type="project" value="EnsemblFungi"/>
</dbReference>
<dbReference type="PANTHER" id="PTHR46590:SF1">
    <property type="entry name" value="PHOSPHATIDYLINOSITOL TRANSFER PROTEIN CSR1"/>
    <property type="match status" value="1"/>
</dbReference>
<dbReference type="PROSITE" id="PS50191">
    <property type="entry name" value="CRAL_TRIO"/>
    <property type="match status" value="1"/>
</dbReference>
<dbReference type="InterPro" id="IPR052432">
    <property type="entry name" value="PITP/CRAL-TRIO"/>
</dbReference>
<dbReference type="GeneID" id="63775359"/>
<dbReference type="SMART" id="SM01100">
    <property type="entry name" value="CRAL_TRIO_N"/>
    <property type="match status" value="1"/>
</dbReference>
<evidence type="ECO:0000313" key="3">
    <source>
        <dbReference type="Proteomes" id="UP000193689"/>
    </source>
</evidence>
<dbReference type="InterPro" id="IPR001251">
    <property type="entry name" value="CRAL-TRIO_dom"/>
</dbReference>
<dbReference type="Pfam" id="PF03765">
    <property type="entry name" value="CRAL_TRIO_N"/>
    <property type="match status" value="1"/>
</dbReference>
<dbReference type="EMBL" id="MCFJ01000001">
    <property type="protein sequence ID" value="ORY71535.1"/>
    <property type="molecule type" value="Genomic_DNA"/>
</dbReference>
<evidence type="ECO:0000259" key="1">
    <source>
        <dbReference type="PROSITE" id="PS50191"/>
    </source>
</evidence>
<dbReference type="GO" id="GO:0008526">
    <property type="term" value="F:phosphatidylinositol transfer activity"/>
    <property type="evidence" value="ECO:0007669"/>
    <property type="project" value="EnsemblFungi"/>
</dbReference>
<feature type="domain" description="CRAL-TRIO" evidence="1">
    <location>
        <begin position="146"/>
        <end position="305"/>
    </location>
</feature>
<comment type="caution">
    <text evidence="2">The sequence shown here is derived from an EMBL/GenBank/DDBJ whole genome shotgun (WGS) entry which is preliminary data.</text>
</comment>
<dbReference type="InterPro" id="IPR036273">
    <property type="entry name" value="CRAL/TRIO_N_dom_sf"/>
</dbReference>
<organism evidence="2 3">
    <name type="scientific">Pseudomassariella vexata</name>
    <dbReference type="NCBI Taxonomy" id="1141098"/>
    <lineage>
        <taxon>Eukaryota</taxon>
        <taxon>Fungi</taxon>
        <taxon>Dikarya</taxon>
        <taxon>Ascomycota</taxon>
        <taxon>Pezizomycotina</taxon>
        <taxon>Sordariomycetes</taxon>
        <taxon>Xylariomycetidae</taxon>
        <taxon>Amphisphaeriales</taxon>
        <taxon>Pseudomassariaceae</taxon>
        <taxon>Pseudomassariella</taxon>
    </lineage>
</organism>
<dbReference type="InterPro" id="IPR036865">
    <property type="entry name" value="CRAL-TRIO_dom_sf"/>
</dbReference>
<dbReference type="GO" id="GO:0005811">
    <property type="term" value="C:lipid droplet"/>
    <property type="evidence" value="ECO:0007669"/>
    <property type="project" value="EnsemblFungi"/>
</dbReference>
<dbReference type="Gene3D" id="3.40.525.10">
    <property type="entry name" value="CRAL-TRIO lipid binding domain"/>
    <property type="match status" value="1"/>
</dbReference>
<keyword evidence="3" id="KW-1185">Reference proteome</keyword>
<dbReference type="RefSeq" id="XP_040721127.1">
    <property type="nucleotide sequence ID" value="XM_040859147.1"/>
</dbReference>
<dbReference type="Pfam" id="PF00650">
    <property type="entry name" value="CRAL_TRIO"/>
    <property type="match status" value="1"/>
</dbReference>
<accession>A0A1Y2EL00</accession>
<gene>
    <name evidence="2" type="ORF">BCR38DRAFT_417288</name>
</gene>
<dbReference type="GO" id="GO:0005768">
    <property type="term" value="C:endosome"/>
    <property type="evidence" value="ECO:0007669"/>
    <property type="project" value="EnsemblFungi"/>
</dbReference>
<dbReference type="SUPFAM" id="SSF52087">
    <property type="entry name" value="CRAL/TRIO domain"/>
    <property type="match status" value="1"/>
</dbReference>
<dbReference type="FunCoup" id="A0A1Y2EL00">
    <property type="interactions" value="171"/>
</dbReference>
<dbReference type="InParanoid" id="A0A1Y2EL00"/>
<dbReference type="STRING" id="1141098.A0A1Y2EL00"/>
<dbReference type="SMART" id="SM00516">
    <property type="entry name" value="SEC14"/>
    <property type="match status" value="1"/>
</dbReference>
<dbReference type="GO" id="GO:1901352">
    <property type="term" value="P:negative regulation of phosphatidylglycerol biosynthetic process"/>
    <property type="evidence" value="ECO:0007669"/>
    <property type="project" value="EnsemblFungi"/>
</dbReference>
<name>A0A1Y2EL00_9PEZI</name>
<dbReference type="InterPro" id="IPR011074">
    <property type="entry name" value="CRAL/TRIO_N_dom"/>
</dbReference>
<sequence>MSQQIPEGHVGCLNFEQEKKLQEAWLQLGAICGVLPPQGIDVSRIKTSTVDGATDDNDKYGQTKEFQQYLAEEPPEGIRKTIWSMTKCDHPDSLVLRFLRARKWHVNKAIIMLVSTIKWRQDMRIEDNVTLQGEAVALKESMTDDENGFMLQYRSGKSYVRGLDLHYRPVYIVKARLHNPSAQSDKAMETYILHTIESIRVLVRDPYDTACLIFDLTGFGLKNMDFAAVRFIVNVFEARYPETLGVVLVHNAPYIFQGIWKIIKGWLDPVVAAKIVFTRSTADLTKYIASKSLQVEYGGDESWEYRYVEPNPGENGKLDDHDARDKIQAERDEIIHMFETATAEWVLLDPETQAAKEVASKRAELAEKLRVNYWQLDPYIRARTFYDRIGVLDQDGKVNFAKAA</sequence>
<dbReference type="SUPFAM" id="SSF46938">
    <property type="entry name" value="CRAL/TRIO N-terminal domain"/>
    <property type="match status" value="1"/>
</dbReference>